<dbReference type="GO" id="GO:0003677">
    <property type="term" value="F:DNA binding"/>
    <property type="evidence" value="ECO:0007669"/>
    <property type="project" value="InterPro"/>
</dbReference>
<sequence length="62" mass="6853">MQIWPKGVSKPAVRALNSVGITTLEQLTTIDEKTLKALHGMGPKSIEVLKGALHEKRLQFKD</sequence>
<dbReference type="Gene3D" id="1.10.150.20">
    <property type="entry name" value="5' to 3' exonuclease, C-terminal subdomain"/>
    <property type="match status" value="1"/>
</dbReference>
<dbReference type="EMBL" id="LILB01000001">
    <property type="protein sequence ID" value="KOO51682.1"/>
    <property type="molecule type" value="Genomic_DNA"/>
</dbReference>
<dbReference type="Proteomes" id="UP000036867">
    <property type="component" value="Unassembled WGS sequence"/>
</dbReference>
<accession>A0A0M0LLA0</accession>
<organism evidence="2 3">
    <name type="scientific">Viridibacillus arvi</name>
    <dbReference type="NCBI Taxonomy" id="263475"/>
    <lineage>
        <taxon>Bacteria</taxon>
        <taxon>Bacillati</taxon>
        <taxon>Bacillota</taxon>
        <taxon>Bacilli</taxon>
        <taxon>Bacillales</taxon>
        <taxon>Caryophanaceae</taxon>
        <taxon>Viridibacillus</taxon>
    </lineage>
</organism>
<evidence type="ECO:0000259" key="1">
    <source>
        <dbReference type="Pfam" id="PF03118"/>
    </source>
</evidence>
<comment type="caution">
    <text evidence="2">The sequence shown here is derived from an EMBL/GenBank/DDBJ whole genome shotgun (WGS) entry which is preliminary data.</text>
</comment>
<evidence type="ECO:0000313" key="2">
    <source>
        <dbReference type="EMBL" id="KOO51682.1"/>
    </source>
</evidence>
<dbReference type="OrthoDB" id="7950977at2"/>
<dbReference type="GO" id="GO:0003899">
    <property type="term" value="F:DNA-directed RNA polymerase activity"/>
    <property type="evidence" value="ECO:0007669"/>
    <property type="project" value="InterPro"/>
</dbReference>
<dbReference type="RefSeq" id="WP_053415837.1">
    <property type="nucleotide sequence ID" value="NZ_JBHVNE010000021.1"/>
</dbReference>
<protein>
    <recommendedName>
        <fullName evidence="1">RNA polymerase alpha subunit C-terminal domain-containing protein</fullName>
    </recommendedName>
</protein>
<dbReference type="GeneID" id="301135321"/>
<proteinExistence type="predicted"/>
<dbReference type="InterPro" id="IPR011260">
    <property type="entry name" value="RNAP_asu_C"/>
</dbReference>
<dbReference type="Pfam" id="PF03118">
    <property type="entry name" value="RNA_pol_A_CTD"/>
    <property type="match status" value="1"/>
</dbReference>
<dbReference type="AlphaFoldDB" id="A0A0M0LLA0"/>
<name>A0A0M0LLA0_9BACL</name>
<dbReference type="SUPFAM" id="SSF47789">
    <property type="entry name" value="C-terminal domain of RNA polymerase alpha subunit"/>
    <property type="match status" value="1"/>
</dbReference>
<dbReference type="GO" id="GO:0006351">
    <property type="term" value="P:DNA-templated transcription"/>
    <property type="evidence" value="ECO:0007669"/>
    <property type="project" value="InterPro"/>
</dbReference>
<keyword evidence="3" id="KW-1185">Reference proteome</keyword>
<feature type="domain" description="RNA polymerase alpha subunit C-terminal" evidence="1">
    <location>
        <begin position="13"/>
        <end position="55"/>
    </location>
</feature>
<evidence type="ECO:0000313" key="3">
    <source>
        <dbReference type="Proteomes" id="UP000036867"/>
    </source>
</evidence>
<gene>
    <name evidence="2" type="ORF">AMD00_04285</name>
</gene>
<dbReference type="STRING" id="263475.AMD00_04285"/>
<reference evidence="3" key="1">
    <citation type="submission" date="2015-08" db="EMBL/GenBank/DDBJ databases">
        <title>Fjat-10028 dsm 16317.</title>
        <authorList>
            <person name="Liu B."/>
            <person name="Wang J."/>
            <person name="Zhu Y."/>
            <person name="Liu G."/>
            <person name="Chen Q."/>
            <person name="Chen Z."/>
            <person name="Lan J."/>
            <person name="Che J."/>
            <person name="Ge C."/>
            <person name="Shi H."/>
            <person name="Pan Z."/>
            <person name="Liu X."/>
        </authorList>
    </citation>
    <scope>NUCLEOTIDE SEQUENCE [LARGE SCALE GENOMIC DNA]</scope>
    <source>
        <strain evidence="3">DSM 16317</strain>
    </source>
</reference>